<dbReference type="PROSITE" id="PS51318">
    <property type="entry name" value="TAT"/>
    <property type="match status" value="1"/>
</dbReference>
<dbReference type="Pfam" id="PF13668">
    <property type="entry name" value="Ferritin_2"/>
    <property type="match status" value="1"/>
</dbReference>
<dbReference type="SUPFAM" id="SSF47240">
    <property type="entry name" value="Ferritin-like"/>
    <property type="match status" value="1"/>
</dbReference>
<dbReference type="AlphaFoldDB" id="A0A094PJH5"/>
<proteinExistence type="predicted"/>
<sequence length="270" mass="28154">MSNFENLSRRELLRISALSIGGTAFLAACGKQSGVQSSANIASAGSVPSLQPANSGDITDIVLLRTAASLEYNAIDTYNMVIEDGLLTGDFAKLSDAAKRFRDDHVAHAAAINSLVVSLGGKAHECANERVDRLYIQPALKLITTEGNEDTSRDVVALAHALENLATQTYQGVVGSLTSPKLRGDAMRIAHDEARHAVVLAQVLNPGFASVGPTVNEATGKANVASVPSAFGALAIIQVSLGKANAEGVKPSLNMETPSLNGLIYDNVTC</sequence>
<comment type="caution">
    <text evidence="1">The sequence shown here is derived from an EMBL/GenBank/DDBJ whole genome shotgun (WGS) entry which is preliminary data.</text>
</comment>
<accession>A0A094PJH5</accession>
<dbReference type="CDD" id="cd00657">
    <property type="entry name" value="Ferritin_like"/>
    <property type="match status" value="1"/>
</dbReference>
<reference evidence="1" key="1">
    <citation type="submission" date="2014-06" db="EMBL/GenBank/DDBJ databases">
        <title>Key roles for freshwater Actinobacteria revealed by deep metagenomic sequencing.</title>
        <authorList>
            <person name="Ghai R."/>
            <person name="Mizuno C.M."/>
            <person name="Picazo A."/>
            <person name="Camacho A."/>
            <person name="Rodriguez-Valera F."/>
        </authorList>
    </citation>
    <scope>NUCLEOTIDE SEQUENCE</scope>
</reference>
<dbReference type="InterPro" id="IPR006311">
    <property type="entry name" value="TAT_signal"/>
</dbReference>
<evidence type="ECO:0008006" key="2">
    <source>
        <dbReference type="Google" id="ProtNLM"/>
    </source>
</evidence>
<dbReference type="Gene3D" id="1.20.1260.10">
    <property type="match status" value="1"/>
</dbReference>
<name>A0A094PJH5_9ZZZZ</name>
<dbReference type="InterPro" id="IPR012347">
    <property type="entry name" value="Ferritin-like"/>
</dbReference>
<organism evidence="1">
    <name type="scientific">freshwater metagenome</name>
    <dbReference type="NCBI Taxonomy" id="449393"/>
    <lineage>
        <taxon>unclassified sequences</taxon>
        <taxon>metagenomes</taxon>
        <taxon>ecological metagenomes</taxon>
    </lineage>
</organism>
<dbReference type="InterPro" id="IPR009078">
    <property type="entry name" value="Ferritin-like_SF"/>
</dbReference>
<protein>
    <recommendedName>
        <fullName evidence="2">Ferritin-like domain-containing protein</fullName>
    </recommendedName>
</protein>
<gene>
    <name evidence="1" type="ORF">GM51_22230</name>
</gene>
<dbReference type="EMBL" id="JNSL01000229">
    <property type="protein sequence ID" value="KGA11790.1"/>
    <property type="molecule type" value="Genomic_DNA"/>
</dbReference>
<evidence type="ECO:0000313" key="1">
    <source>
        <dbReference type="EMBL" id="KGA11790.1"/>
    </source>
</evidence>